<organism evidence="1 2">
    <name type="scientific">Hymenobacter cellulosilyticus</name>
    <dbReference type="NCBI Taxonomy" id="2932248"/>
    <lineage>
        <taxon>Bacteria</taxon>
        <taxon>Pseudomonadati</taxon>
        <taxon>Bacteroidota</taxon>
        <taxon>Cytophagia</taxon>
        <taxon>Cytophagales</taxon>
        <taxon>Hymenobacteraceae</taxon>
        <taxon>Hymenobacter</taxon>
    </lineage>
</organism>
<keyword evidence="2" id="KW-1185">Reference proteome</keyword>
<dbReference type="Gene3D" id="3.90.1860.10">
    <property type="entry name" value="tRNA-splicing ligase RtcB"/>
    <property type="match status" value="1"/>
</dbReference>
<reference evidence="1" key="1">
    <citation type="submission" date="2022-04" db="EMBL/GenBank/DDBJ databases">
        <title>Hymenobacter sp. isolated from the air.</title>
        <authorList>
            <person name="Won M."/>
            <person name="Lee C.-M."/>
            <person name="Woen H.-Y."/>
            <person name="Kwon S.-W."/>
        </authorList>
    </citation>
    <scope>NUCLEOTIDE SEQUENCE</scope>
    <source>
        <strain evidence="1">5116S-3</strain>
    </source>
</reference>
<protein>
    <recommendedName>
        <fullName evidence="3">3'-phosphate/5'-hydroxy nucleic acid ligase</fullName>
    </recommendedName>
</protein>
<dbReference type="Proteomes" id="UP000831796">
    <property type="component" value="Chromosome"/>
</dbReference>
<dbReference type="EMBL" id="CP095046">
    <property type="protein sequence ID" value="UOQ71440.1"/>
    <property type="molecule type" value="Genomic_DNA"/>
</dbReference>
<sequence length="122" mass="13156">MASPKAVPSGLPWRNCSASTSRNFPSPTSWPCFSTCSPHPRVCHPPRLEPRGRCPAAAPSRHIELVARKPYALYGAEHIEPGALHQMDTAMKLPVTVAGALMPDAHHGYGLPIGACWLLIMP</sequence>
<dbReference type="InterPro" id="IPR036025">
    <property type="entry name" value="RtcB-like_sf"/>
</dbReference>
<proteinExistence type="predicted"/>
<gene>
    <name evidence="1" type="ORF">MUN79_22920</name>
</gene>
<dbReference type="SUPFAM" id="SSF103365">
    <property type="entry name" value="Hypothetical protein PH1602"/>
    <property type="match status" value="1"/>
</dbReference>
<name>A0A8T9Q6P3_9BACT</name>
<evidence type="ECO:0000313" key="1">
    <source>
        <dbReference type="EMBL" id="UOQ71440.1"/>
    </source>
</evidence>
<evidence type="ECO:0000313" key="2">
    <source>
        <dbReference type="Proteomes" id="UP000831796"/>
    </source>
</evidence>
<dbReference type="KEGG" id="hcu:MUN79_22920"/>
<dbReference type="GO" id="GO:0006396">
    <property type="term" value="P:RNA processing"/>
    <property type="evidence" value="ECO:0007669"/>
    <property type="project" value="InterPro"/>
</dbReference>
<dbReference type="RefSeq" id="WP_244674847.1">
    <property type="nucleotide sequence ID" value="NZ_CP095046.1"/>
</dbReference>
<dbReference type="AlphaFoldDB" id="A0A8T9Q6P3"/>
<accession>A0A8T9Q6P3</accession>
<evidence type="ECO:0008006" key="3">
    <source>
        <dbReference type="Google" id="ProtNLM"/>
    </source>
</evidence>